<accession>A0ABS8H4X5</accession>
<keyword evidence="8" id="KW-1185">Reference proteome</keyword>
<evidence type="ECO:0000256" key="3">
    <source>
        <dbReference type="ARBA" id="ARBA00022833"/>
    </source>
</evidence>
<dbReference type="PANTHER" id="PTHR42742">
    <property type="entry name" value="TRANSCRIPTIONAL REPRESSOR MPRA"/>
    <property type="match status" value="1"/>
</dbReference>
<evidence type="ECO:0000256" key="5">
    <source>
        <dbReference type="ARBA" id="ARBA00038887"/>
    </source>
</evidence>
<comment type="catalytic activity">
    <reaction evidence="6">
        <text>D-fructose + ATP = D-fructose 6-phosphate + ADP + H(+)</text>
        <dbReference type="Rhea" id="RHEA:16125"/>
        <dbReference type="ChEBI" id="CHEBI:15378"/>
        <dbReference type="ChEBI" id="CHEBI:30616"/>
        <dbReference type="ChEBI" id="CHEBI:37721"/>
        <dbReference type="ChEBI" id="CHEBI:61527"/>
        <dbReference type="ChEBI" id="CHEBI:456216"/>
        <dbReference type="EC" id="2.7.1.4"/>
    </reaction>
</comment>
<dbReference type="EMBL" id="JAJGNP010000008">
    <property type="protein sequence ID" value="MCC4233346.1"/>
    <property type="molecule type" value="Genomic_DNA"/>
</dbReference>
<protein>
    <recommendedName>
        <fullName evidence="5">fructokinase</fullName>
        <ecNumber evidence="5">2.7.1.4</ecNumber>
    </recommendedName>
</protein>
<proteinExistence type="predicted"/>
<dbReference type="Gene3D" id="3.30.420.40">
    <property type="match status" value="2"/>
</dbReference>
<dbReference type="PANTHER" id="PTHR42742:SF3">
    <property type="entry name" value="FRUCTOKINASE"/>
    <property type="match status" value="1"/>
</dbReference>
<keyword evidence="4" id="KW-0460">Magnesium</keyword>
<evidence type="ECO:0000256" key="4">
    <source>
        <dbReference type="ARBA" id="ARBA00022842"/>
    </source>
</evidence>
<reference evidence="7 8" key="1">
    <citation type="submission" date="2021-10" db="EMBL/GenBank/DDBJ databases">
        <title>The diversity and Nitrogen Metabolism of Culturable Nitrate-Utilizing Bacteria Within the Oxygen Minimum Zone of the Changjiang (Yangtze River)Estuary.</title>
        <authorList>
            <person name="Zhang D."/>
            <person name="Zheng J."/>
            <person name="Liu S."/>
            <person name="He W."/>
        </authorList>
    </citation>
    <scope>NUCLEOTIDE SEQUENCE [LARGE SCALE GENOMIC DNA]</scope>
    <source>
        <strain evidence="7 8">FXH275-2</strain>
    </source>
</reference>
<sequence>MTKCAAPPFATRRYAGIELGGTKCICTLASGPDDILDQRTIPTRRPEDTLSAIVAVLQEWHDGRGFDALGIGAFGPIDIDPGSLSYGHVLATPKPGWPGTDLIEALARPFNIPCAFDTDVNGAAMAEIHWGSGQGLRDFAYVTVGTGIGVGLVVHGFPTRGIGHSEAGHIRVPPMAGDDFSSLCPYHDDCVEGLASGPAVIARLQGRSPENIARDDPVWNPIVDSLAKMVHALVCTAGPVRIAMGGGVLAHQPHLLERIEGALRDSLNGYMALPMDQPYIVAPALGNQAGPLGTIALAIAAQEKAFM</sequence>
<comment type="cofactor">
    <cofactor evidence="1">
        <name>Mg(2+)</name>
        <dbReference type="ChEBI" id="CHEBI:18420"/>
    </cofactor>
</comment>
<evidence type="ECO:0000313" key="8">
    <source>
        <dbReference type="Proteomes" id="UP001198830"/>
    </source>
</evidence>
<dbReference type="Pfam" id="PF00480">
    <property type="entry name" value="ROK"/>
    <property type="match status" value="1"/>
</dbReference>
<dbReference type="SUPFAM" id="SSF53067">
    <property type="entry name" value="Actin-like ATPase domain"/>
    <property type="match status" value="1"/>
</dbReference>
<evidence type="ECO:0000256" key="2">
    <source>
        <dbReference type="ARBA" id="ARBA00022723"/>
    </source>
</evidence>
<organism evidence="7 8">
    <name type="scientific">Sphingobium soli</name>
    <dbReference type="NCBI Taxonomy" id="1591116"/>
    <lineage>
        <taxon>Bacteria</taxon>
        <taxon>Pseudomonadati</taxon>
        <taxon>Pseudomonadota</taxon>
        <taxon>Alphaproteobacteria</taxon>
        <taxon>Sphingomonadales</taxon>
        <taxon>Sphingomonadaceae</taxon>
        <taxon>Sphingobium</taxon>
    </lineage>
</organism>
<evidence type="ECO:0000313" key="7">
    <source>
        <dbReference type="EMBL" id="MCC4233346.1"/>
    </source>
</evidence>
<gene>
    <name evidence="7" type="ORF">LL253_11660</name>
</gene>
<dbReference type="EC" id="2.7.1.4" evidence="5"/>
<keyword evidence="2" id="KW-0479">Metal-binding</keyword>
<dbReference type="InterPro" id="IPR043129">
    <property type="entry name" value="ATPase_NBD"/>
</dbReference>
<dbReference type="CDD" id="cd24067">
    <property type="entry name" value="ASKHA_NBD_ROK_BsFRK-like"/>
    <property type="match status" value="1"/>
</dbReference>
<name>A0ABS8H4X5_9SPHN</name>
<keyword evidence="3" id="KW-0862">Zinc</keyword>
<dbReference type="InterPro" id="IPR000600">
    <property type="entry name" value="ROK"/>
</dbReference>
<comment type="caution">
    <text evidence="7">The sequence shown here is derived from an EMBL/GenBank/DDBJ whole genome shotgun (WGS) entry which is preliminary data.</text>
</comment>
<evidence type="ECO:0000256" key="1">
    <source>
        <dbReference type="ARBA" id="ARBA00001946"/>
    </source>
</evidence>
<dbReference type="Proteomes" id="UP001198830">
    <property type="component" value="Unassembled WGS sequence"/>
</dbReference>
<dbReference type="InterPro" id="IPR051804">
    <property type="entry name" value="Carb_Metab_Reg_Kinase/Isom"/>
</dbReference>
<dbReference type="RefSeq" id="WP_228227254.1">
    <property type="nucleotide sequence ID" value="NZ_JAJGNP010000008.1"/>
</dbReference>
<evidence type="ECO:0000256" key="6">
    <source>
        <dbReference type="ARBA" id="ARBA00048451"/>
    </source>
</evidence>